<protein>
    <recommendedName>
        <fullName evidence="4">Sfi1 spindle body domain-containing protein</fullName>
    </recommendedName>
</protein>
<feature type="compositionally biased region" description="Polar residues" evidence="1">
    <location>
        <begin position="491"/>
        <end position="500"/>
    </location>
</feature>
<accession>A0A1Y1IEU9</accession>
<keyword evidence="3" id="KW-1185">Reference proteome</keyword>
<feature type="compositionally biased region" description="Polar residues" evidence="1">
    <location>
        <begin position="272"/>
        <end position="281"/>
    </location>
</feature>
<feature type="compositionally biased region" description="Basic and acidic residues" evidence="1">
    <location>
        <begin position="875"/>
        <end position="884"/>
    </location>
</feature>
<feature type="compositionally biased region" description="Basic and acidic residues" evidence="1">
    <location>
        <begin position="897"/>
        <end position="907"/>
    </location>
</feature>
<dbReference type="AlphaFoldDB" id="A0A1Y1IEU9"/>
<dbReference type="Proteomes" id="UP000054558">
    <property type="component" value="Unassembled WGS sequence"/>
</dbReference>
<evidence type="ECO:0000313" key="3">
    <source>
        <dbReference type="Proteomes" id="UP000054558"/>
    </source>
</evidence>
<dbReference type="PANTHER" id="PTHR22028:SF5">
    <property type="entry name" value="COILED-COIL DOMAIN-CONTAINING PROTEIN 191"/>
    <property type="match status" value="1"/>
</dbReference>
<feature type="region of interest" description="Disordered" evidence="1">
    <location>
        <begin position="1239"/>
        <end position="1259"/>
    </location>
</feature>
<feature type="compositionally biased region" description="Polar residues" evidence="1">
    <location>
        <begin position="885"/>
        <end position="896"/>
    </location>
</feature>
<evidence type="ECO:0008006" key="4">
    <source>
        <dbReference type="Google" id="ProtNLM"/>
    </source>
</evidence>
<dbReference type="PANTHER" id="PTHR22028">
    <property type="entry name" value="SFI1 SPINDLE BODY DOMAIN-CONTAINING PROTEIN-RELATED"/>
    <property type="match status" value="1"/>
</dbReference>
<proteinExistence type="predicted"/>
<feature type="compositionally biased region" description="Polar residues" evidence="1">
    <location>
        <begin position="227"/>
        <end position="239"/>
    </location>
</feature>
<feature type="compositionally biased region" description="Basic and acidic residues" evidence="1">
    <location>
        <begin position="810"/>
        <end position="821"/>
    </location>
</feature>
<feature type="compositionally biased region" description="Basic and acidic residues" evidence="1">
    <location>
        <begin position="508"/>
        <end position="518"/>
    </location>
</feature>
<feature type="compositionally biased region" description="Basic and acidic residues" evidence="1">
    <location>
        <begin position="316"/>
        <end position="334"/>
    </location>
</feature>
<feature type="compositionally biased region" description="Polar residues" evidence="1">
    <location>
        <begin position="158"/>
        <end position="167"/>
    </location>
</feature>
<feature type="compositionally biased region" description="Low complexity" evidence="1">
    <location>
        <begin position="923"/>
        <end position="932"/>
    </location>
</feature>
<reference evidence="2 3" key="1">
    <citation type="journal article" date="2014" name="Nat. Commun.">
        <title>Klebsormidium flaccidum genome reveals primary factors for plant terrestrial adaptation.</title>
        <authorList>
            <person name="Hori K."/>
            <person name="Maruyama F."/>
            <person name="Fujisawa T."/>
            <person name="Togashi T."/>
            <person name="Yamamoto N."/>
            <person name="Seo M."/>
            <person name="Sato S."/>
            <person name="Yamada T."/>
            <person name="Mori H."/>
            <person name="Tajima N."/>
            <person name="Moriyama T."/>
            <person name="Ikeuchi M."/>
            <person name="Watanabe M."/>
            <person name="Wada H."/>
            <person name="Kobayashi K."/>
            <person name="Saito M."/>
            <person name="Masuda T."/>
            <person name="Sasaki-Sekimoto Y."/>
            <person name="Mashiguchi K."/>
            <person name="Awai K."/>
            <person name="Shimojima M."/>
            <person name="Masuda S."/>
            <person name="Iwai M."/>
            <person name="Nobusawa T."/>
            <person name="Narise T."/>
            <person name="Kondo S."/>
            <person name="Saito H."/>
            <person name="Sato R."/>
            <person name="Murakawa M."/>
            <person name="Ihara Y."/>
            <person name="Oshima-Yamada Y."/>
            <person name="Ohtaka K."/>
            <person name="Satoh M."/>
            <person name="Sonobe K."/>
            <person name="Ishii M."/>
            <person name="Ohtani R."/>
            <person name="Kanamori-Sato M."/>
            <person name="Honoki R."/>
            <person name="Miyazaki D."/>
            <person name="Mochizuki H."/>
            <person name="Umetsu J."/>
            <person name="Higashi K."/>
            <person name="Shibata D."/>
            <person name="Kamiya Y."/>
            <person name="Sato N."/>
            <person name="Nakamura Y."/>
            <person name="Tabata S."/>
            <person name="Ida S."/>
            <person name="Kurokawa K."/>
            <person name="Ohta H."/>
        </authorList>
    </citation>
    <scope>NUCLEOTIDE SEQUENCE [LARGE SCALE GENOMIC DNA]</scope>
    <source>
        <strain evidence="2 3">NIES-2285</strain>
    </source>
</reference>
<feature type="region of interest" description="Disordered" evidence="1">
    <location>
        <begin position="148"/>
        <end position="176"/>
    </location>
</feature>
<evidence type="ECO:0000313" key="2">
    <source>
        <dbReference type="EMBL" id="GAQ87969.1"/>
    </source>
</evidence>
<dbReference type="InterPro" id="IPR052270">
    <property type="entry name" value="CACF_protein"/>
</dbReference>
<feature type="region of interest" description="Disordered" evidence="1">
    <location>
        <begin position="78"/>
        <end position="105"/>
    </location>
</feature>
<dbReference type="OMA" id="TKAHADE"/>
<feature type="compositionally biased region" description="Basic and acidic residues" evidence="1">
    <location>
        <begin position="209"/>
        <end position="221"/>
    </location>
</feature>
<feature type="region of interest" description="Disordered" evidence="1">
    <location>
        <begin position="850"/>
        <end position="957"/>
    </location>
</feature>
<feature type="compositionally biased region" description="Basic and acidic residues" evidence="1">
    <location>
        <begin position="245"/>
        <end position="257"/>
    </location>
</feature>
<feature type="compositionally biased region" description="Basic and acidic residues" evidence="1">
    <location>
        <begin position="364"/>
        <end position="373"/>
    </location>
</feature>
<gene>
    <name evidence="2" type="ORF">KFL_003900090</name>
</gene>
<name>A0A1Y1IEU9_KLENI</name>
<sequence length="1259" mass="139422">MDVYEKASAVLRDWEGDNEPSLLPNLEYRLDLEDTAWTYSLLNSYVNKGQLPPQQLLSTEPEHKSKRYDPAQYVETLQPRGLERQTKASVAKYGQARAQEAKPGHNVKEYAPRLVMELRHQMVEEKRKKRAPQKVDILAQGRAALAEARGVQLAPHKSTVSSGTPGSTKPERKDNRVVAYQKRKLAVQEEQQRLEAEVQRLREQIRADAEAHRRARRDGAHAVENADSASTELDSSTGCASAAAARDDVSGSHDVSRSRSRSAAARGALTEIRNSNGQDKQGPQRPRSAGRIPTKQREGNQDTGEGNGESFRVKASGHERNAAGNRAERRDRGSIKSSGSRGSSNMKLELSPTRQSAFAAPGEGQDRELHSEDSEGDSLGMTRDEGGSIGQAARFSAIEESSTQRGQESTLAVPESGEEAGNAAPSITEVQSTPADSHPAQLSRFPGENSSEGTRGAPPETANGSAEATDPLTRVRSLEGNGVLPDDRQMDPSNPVNQYTAEPGASRSDADAQAKDDPASSAVGERAEREAGSMKTMEAASVVAQQAESMARKRLALEEAAATALAAQQLEAAEALRDKELKTTLELLLATKDKRALRLAWSTWRAVAVSARAPLQRAMIVLQWRRMTLFWRAWREEVQKGKDDRAKELLEAELRAEASKRQRAVHHWRLRLLSQAFILWQDFGSKERLKKEVQAQHAARSHKMRALLSKQDALRLSLLWKDRKYRAGEVDAPGTVPPELRPTEATGGSDRCEYAAPTGLLRPGVVSTESVVVYREGSDAGEGPFPVHLTEYADVVEGNERAFHTGRDEAKGLGAKGHDRAGANGMRAAETAPAVQTGLVRGTESALAEAVESEAARSDTPSFESSLRAPARARVRAEDKETSDTRQPFSAPTPSNRHTDEDDRMELTEGGWISAQAPPESLGRGSDIGARGADARDGDDLLVNVNGDPVEKMEERAAARRRRREELKRKYEEAQKRKEEEHAAAERLRLEAERLERAAALARKVEDARAKKEAEEAALKRKELAAQQMVLAKLHCKRQVMLRLGWRPWREVIVVARTRFLSSVAHHQRSLQRATWHAWRAHLEAARDEREREECARLETARDHWRTRTSARAFAWWRLVRTARKQGDRSSMARAVRCLQEAVAAGRERCEAAAAWRARSLQARAWRGWRARAEEGRDVRLLKEVADAALADRFAHRSLLSRSFFDWSEAVEDAKVATEKERQEEAMWAKINGWLADHRKGKESSSTQGALNLGADKES</sequence>
<feature type="compositionally biased region" description="Polar residues" evidence="1">
    <location>
        <begin position="399"/>
        <end position="410"/>
    </location>
</feature>
<feature type="region of interest" description="Disordered" evidence="1">
    <location>
        <begin position="209"/>
        <end position="537"/>
    </location>
</feature>
<feature type="region of interest" description="Disordered" evidence="1">
    <location>
        <begin position="810"/>
        <end position="834"/>
    </location>
</feature>
<organism evidence="2 3">
    <name type="scientific">Klebsormidium nitens</name>
    <name type="common">Green alga</name>
    <name type="synonym">Ulothrix nitens</name>
    <dbReference type="NCBI Taxonomy" id="105231"/>
    <lineage>
        <taxon>Eukaryota</taxon>
        <taxon>Viridiplantae</taxon>
        <taxon>Streptophyta</taxon>
        <taxon>Klebsormidiophyceae</taxon>
        <taxon>Klebsormidiales</taxon>
        <taxon>Klebsormidiaceae</taxon>
        <taxon>Klebsormidium</taxon>
    </lineage>
</organism>
<feature type="region of interest" description="Disordered" evidence="1">
    <location>
        <begin position="730"/>
        <end position="750"/>
    </location>
</feature>
<evidence type="ECO:0000256" key="1">
    <source>
        <dbReference type="SAM" id="MobiDB-lite"/>
    </source>
</evidence>
<dbReference type="EMBL" id="DF237339">
    <property type="protein sequence ID" value="GAQ87969.1"/>
    <property type="molecule type" value="Genomic_DNA"/>
</dbReference>
<feature type="compositionally biased region" description="Low complexity" evidence="1">
    <location>
        <begin position="335"/>
        <end position="344"/>
    </location>
</feature>